<feature type="domain" description="AB hydrolase-1" evidence="5">
    <location>
        <begin position="98"/>
        <end position="300"/>
    </location>
</feature>
<feature type="domain" description="Peptidase S33 tripeptidyl aminopeptidase-like C-terminal" evidence="6">
    <location>
        <begin position="447"/>
        <end position="521"/>
    </location>
</feature>
<evidence type="ECO:0000259" key="6">
    <source>
        <dbReference type="Pfam" id="PF08386"/>
    </source>
</evidence>
<evidence type="ECO:0000313" key="8">
    <source>
        <dbReference type="Proteomes" id="UP001215151"/>
    </source>
</evidence>
<proteinExistence type="inferred from homology"/>
<keyword evidence="8" id="KW-1185">Reference proteome</keyword>
<evidence type="ECO:0000256" key="1">
    <source>
        <dbReference type="ARBA" id="ARBA00010088"/>
    </source>
</evidence>
<dbReference type="Proteomes" id="UP001215151">
    <property type="component" value="Unassembled WGS sequence"/>
</dbReference>
<comment type="similarity">
    <text evidence="1">Belongs to the peptidase S33 family.</text>
</comment>
<dbReference type="Pfam" id="PF00561">
    <property type="entry name" value="Abhydrolase_1"/>
    <property type="match status" value="1"/>
</dbReference>
<dbReference type="InterPro" id="IPR013595">
    <property type="entry name" value="Pept_S33_TAP-like_C"/>
</dbReference>
<dbReference type="InterPro" id="IPR029058">
    <property type="entry name" value="AB_hydrolase_fold"/>
</dbReference>
<organism evidence="7 8">
    <name type="scientific">Trametes cubensis</name>
    <dbReference type="NCBI Taxonomy" id="1111947"/>
    <lineage>
        <taxon>Eukaryota</taxon>
        <taxon>Fungi</taxon>
        <taxon>Dikarya</taxon>
        <taxon>Basidiomycota</taxon>
        <taxon>Agaricomycotina</taxon>
        <taxon>Agaricomycetes</taxon>
        <taxon>Polyporales</taxon>
        <taxon>Polyporaceae</taxon>
        <taxon>Trametes</taxon>
    </lineage>
</organism>
<accession>A0AAD7U2K9</accession>
<evidence type="ECO:0000259" key="5">
    <source>
        <dbReference type="Pfam" id="PF00561"/>
    </source>
</evidence>
<dbReference type="PANTHER" id="PTHR43248:SF25">
    <property type="entry name" value="AB HYDROLASE-1 DOMAIN-CONTAINING PROTEIN-RELATED"/>
    <property type="match status" value="1"/>
</dbReference>
<dbReference type="AlphaFoldDB" id="A0AAD7U2K9"/>
<dbReference type="EMBL" id="JAPEVG010000031">
    <property type="protein sequence ID" value="KAJ8494817.1"/>
    <property type="molecule type" value="Genomic_DNA"/>
</dbReference>
<protein>
    <recommendedName>
        <fullName evidence="9">Alpha/beta-hydrolase</fullName>
    </recommendedName>
</protein>
<dbReference type="SUPFAM" id="SSF53474">
    <property type="entry name" value="alpha/beta-Hydrolases"/>
    <property type="match status" value="1"/>
</dbReference>
<evidence type="ECO:0000256" key="3">
    <source>
        <dbReference type="SAM" id="MobiDB-lite"/>
    </source>
</evidence>
<keyword evidence="2" id="KW-0378">Hydrolase</keyword>
<dbReference type="GO" id="GO:0016787">
    <property type="term" value="F:hydrolase activity"/>
    <property type="evidence" value="ECO:0007669"/>
    <property type="project" value="UniProtKB-KW"/>
</dbReference>
<dbReference type="PANTHER" id="PTHR43248">
    <property type="entry name" value="2-SUCCINYL-6-HYDROXY-2,4-CYCLOHEXADIENE-1-CARBOXYLATE SYNTHASE"/>
    <property type="match status" value="1"/>
</dbReference>
<evidence type="ECO:0000256" key="2">
    <source>
        <dbReference type="ARBA" id="ARBA00022801"/>
    </source>
</evidence>
<evidence type="ECO:0008006" key="9">
    <source>
        <dbReference type="Google" id="ProtNLM"/>
    </source>
</evidence>
<dbReference type="Gene3D" id="3.40.50.1820">
    <property type="entry name" value="alpha/beta hydrolase"/>
    <property type="match status" value="1"/>
</dbReference>
<gene>
    <name evidence="7" type="ORF">ONZ51_g2085</name>
</gene>
<dbReference type="InterPro" id="IPR051601">
    <property type="entry name" value="Serine_prot/Carboxylest_S33"/>
</dbReference>
<reference evidence="7" key="1">
    <citation type="submission" date="2022-11" db="EMBL/GenBank/DDBJ databases">
        <title>Genome Sequence of Cubamyces cubensis.</title>
        <authorList>
            <person name="Buettner E."/>
        </authorList>
    </citation>
    <scope>NUCLEOTIDE SEQUENCE</scope>
    <source>
        <strain evidence="7">MPL-01</strain>
    </source>
</reference>
<evidence type="ECO:0000313" key="7">
    <source>
        <dbReference type="EMBL" id="KAJ8494817.1"/>
    </source>
</evidence>
<evidence type="ECO:0000256" key="4">
    <source>
        <dbReference type="SAM" id="SignalP"/>
    </source>
</evidence>
<keyword evidence="4" id="KW-0732">Signal</keyword>
<dbReference type="Pfam" id="PF08386">
    <property type="entry name" value="Abhydrolase_4"/>
    <property type="match status" value="1"/>
</dbReference>
<comment type="caution">
    <text evidence="7">The sequence shown here is derived from an EMBL/GenBank/DDBJ whole genome shotgun (WGS) entry which is preliminary data.</text>
</comment>
<sequence length="602" mass="65049">MKRFTLLITFITLLQVAQCSDFIAVHHGLLQHIEAHQPRTPLEPTAFEWGACDPALVADPSLTCSFFAIPLDYHNLSAGYGRLAVAKANATHQRRGSVLVNPGGPGESGVEEISEFLGTLRALTGGEYDIVTWDPRGVGSLTIPGDIHCFDDMDEYNSFWNGTIELTGIDMTGNFTDPEEIYALLAQAPVMQAKYEELGQRCLAHSSGKYLRYVGTAATARDVVALVDALDGPGSPINYIGFSYGTILGSWLINMFPERVGHIVLDGPLNPINLATKEVPFFWTGNQLRDADKVFDGFATGCALSGPAGCAIASEGATPADVNNAIQALLQSAHDAALKNSSVPVQSGLIRADIYSAMSWPSLWASLANTTYPELAEAVADESRTRAPLTGRRAVRSSRRASEPNNAPAYGPPAIICGDGVDQRGTSMDEIFQNIIYESGHRSTMFTSVWPLPFYYCPFWPVRAVERYQGPFNRRLQNKILILGNTFDPLTPFADAEKVTALLEGDAVLVRQNGFGVGSSPLNETSDVQLTSLVFLQHTTISDPSDCIIGLVSAYFINGTLPDNRADSATCEVDATFELFQHVNTSAILSGLGSTGYISLLY</sequence>
<feature type="region of interest" description="Disordered" evidence="3">
    <location>
        <begin position="383"/>
        <end position="413"/>
    </location>
</feature>
<dbReference type="InterPro" id="IPR000073">
    <property type="entry name" value="AB_hydrolase_1"/>
</dbReference>
<feature type="chain" id="PRO_5042207741" description="Alpha/beta-hydrolase" evidence="4">
    <location>
        <begin position="20"/>
        <end position="602"/>
    </location>
</feature>
<feature type="signal peptide" evidence="4">
    <location>
        <begin position="1"/>
        <end position="19"/>
    </location>
</feature>
<name>A0AAD7U2K9_9APHY</name>